<dbReference type="CDD" id="cd04301">
    <property type="entry name" value="NAT_SF"/>
    <property type="match status" value="1"/>
</dbReference>
<keyword evidence="6" id="KW-1185">Reference proteome</keyword>
<protein>
    <recommendedName>
        <fullName evidence="4">N-acetyltransferase domain-containing protein</fullName>
    </recommendedName>
</protein>
<dbReference type="AlphaFoldDB" id="A0A0L0D9M3"/>
<dbReference type="GO" id="GO:0019799">
    <property type="term" value="F:tubulin N-acetyltransferase activity"/>
    <property type="evidence" value="ECO:0007669"/>
    <property type="project" value="InterPro"/>
</dbReference>
<evidence type="ECO:0000256" key="2">
    <source>
        <dbReference type="ARBA" id="ARBA00023315"/>
    </source>
</evidence>
<evidence type="ECO:0000256" key="3">
    <source>
        <dbReference type="SAM" id="MobiDB-lite"/>
    </source>
</evidence>
<dbReference type="InterPro" id="IPR016181">
    <property type="entry name" value="Acyl_CoA_acyltransferase"/>
</dbReference>
<dbReference type="eggNOG" id="KOG4601">
    <property type="taxonomic scope" value="Eukaryota"/>
</dbReference>
<dbReference type="Proteomes" id="UP000054408">
    <property type="component" value="Unassembled WGS sequence"/>
</dbReference>
<dbReference type="GeneID" id="25563781"/>
<evidence type="ECO:0000259" key="4">
    <source>
        <dbReference type="PROSITE" id="PS51730"/>
    </source>
</evidence>
<dbReference type="EMBL" id="GL349449">
    <property type="protein sequence ID" value="KNC47993.1"/>
    <property type="molecule type" value="Genomic_DNA"/>
</dbReference>
<dbReference type="InterPro" id="IPR007965">
    <property type="entry name" value="GNAT_ATAT"/>
</dbReference>
<gene>
    <name evidence="5" type="ORF">AMSG_04228</name>
</gene>
<feature type="domain" description="N-acetyltransferase" evidence="4">
    <location>
        <begin position="1"/>
        <end position="136"/>
    </location>
</feature>
<evidence type="ECO:0000256" key="1">
    <source>
        <dbReference type="ARBA" id="ARBA00022679"/>
    </source>
</evidence>
<dbReference type="RefSeq" id="XP_013759010.1">
    <property type="nucleotide sequence ID" value="XM_013903556.1"/>
</dbReference>
<dbReference type="Pfam" id="PF05301">
    <property type="entry name" value="Acetyltransf_16"/>
    <property type="match status" value="1"/>
</dbReference>
<reference evidence="5 6" key="1">
    <citation type="submission" date="2010-05" db="EMBL/GenBank/DDBJ databases">
        <title>The Genome Sequence of Thecamonas trahens ATCC 50062.</title>
        <authorList>
            <consortium name="The Broad Institute Genome Sequencing Platform"/>
            <person name="Russ C."/>
            <person name="Cuomo C."/>
            <person name="Shea T."/>
            <person name="Young S.K."/>
            <person name="Zeng Q."/>
            <person name="Koehrsen M."/>
            <person name="Haas B."/>
            <person name="Borodovsky M."/>
            <person name="Guigo R."/>
            <person name="Alvarado L."/>
            <person name="Berlin A."/>
            <person name="Bochicchio J."/>
            <person name="Borenstein D."/>
            <person name="Chapman S."/>
            <person name="Chen Z."/>
            <person name="Freedman E."/>
            <person name="Gellesch M."/>
            <person name="Goldberg J."/>
            <person name="Griggs A."/>
            <person name="Gujja S."/>
            <person name="Heilman E."/>
            <person name="Heiman D."/>
            <person name="Hepburn T."/>
            <person name="Howarth C."/>
            <person name="Jen D."/>
            <person name="Larson L."/>
            <person name="Mehta T."/>
            <person name="Park D."/>
            <person name="Pearson M."/>
            <person name="Roberts A."/>
            <person name="Saif S."/>
            <person name="Shenoy N."/>
            <person name="Sisk P."/>
            <person name="Stolte C."/>
            <person name="Sykes S."/>
            <person name="Thomson T."/>
            <person name="Walk T."/>
            <person name="White J."/>
            <person name="Yandava C."/>
            <person name="Burger G."/>
            <person name="Gray M.W."/>
            <person name="Holland P.W.H."/>
            <person name="King N."/>
            <person name="Lang F.B.F."/>
            <person name="Roger A.J."/>
            <person name="Ruiz-Trillo I."/>
            <person name="Lander E."/>
            <person name="Nusbaum C."/>
        </authorList>
    </citation>
    <scope>NUCLEOTIDE SEQUENCE [LARGE SCALE GENOMIC DNA]</scope>
    <source>
        <strain evidence="5 6">ATCC 50062</strain>
    </source>
</reference>
<keyword evidence="1" id="KW-0808">Transferase</keyword>
<sequence>MGEASAAAQGLNHVITSYDKLATSSHTLYLYMLPEERRVAGLLKVGHKRLFIMDGIRGTVEMEPLCALDFYVHESMQRRGIGLALFETMLSDCRAVPARMGYDRPSDKFLSFLAKHYGLRSYTPQSNNFVVFHDYFDPPRTVAVASAANAGPSTGLYSGEHAPSSLTSSHSTVLPTASYQLYGGSVPPPSTTPSASAYTPPASPPTPPRASTACDDQEYGYAGHASTPTATTPYTGEYHTPSASAADGLHTPADVYYTPSARTPRLRRHRQPAPPRIARR</sequence>
<name>A0A0L0D9M3_THETB</name>
<dbReference type="OrthoDB" id="447510at2759"/>
<dbReference type="SUPFAM" id="SSF55729">
    <property type="entry name" value="Acyl-CoA N-acyltransferases (Nat)"/>
    <property type="match status" value="1"/>
</dbReference>
<dbReference type="PANTHER" id="PTHR12327">
    <property type="entry name" value="ALPHA-TUBULIN N-ACETYLTRANSFERASE 1"/>
    <property type="match status" value="1"/>
</dbReference>
<dbReference type="Gene3D" id="3.40.630.30">
    <property type="match status" value="1"/>
</dbReference>
<evidence type="ECO:0000313" key="6">
    <source>
        <dbReference type="Proteomes" id="UP000054408"/>
    </source>
</evidence>
<accession>A0A0L0D9M3</accession>
<feature type="compositionally biased region" description="Basic residues" evidence="3">
    <location>
        <begin position="264"/>
        <end position="280"/>
    </location>
</feature>
<dbReference type="PROSITE" id="PS51730">
    <property type="entry name" value="GNAT_ATAT"/>
    <property type="match status" value="1"/>
</dbReference>
<proteinExistence type="predicted"/>
<keyword evidence="2" id="KW-0012">Acyltransferase</keyword>
<dbReference type="InterPro" id="IPR038746">
    <property type="entry name" value="Atat"/>
</dbReference>
<evidence type="ECO:0000313" key="5">
    <source>
        <dbReference type="EMBL" id="KNC47993.1"/>
    </source>
</evidence>
<dbReference type="GO" id="GO:0005874">
    <property type="term" value="C:microtubule"/>
    <property type="evidence" value="ECO:0007669"/>
    <property type="project" value="InterPro"/>
</dbReference>
<organism evidence="5 6">
    <name type="scientific">Thecamonas trahens ATCC 50062</name>
    <dbReference type="NCBI Taxonomy" id="461836"/>
    <lineage>
        <taxon>Eukaryota</taxon>
        <taxon>Apusozoa</taxon>
        <taxon>Apusomonadida</taxon>
        <taxon>Apusomonadidae</taxon>
        <taxon>Thecamonas</taxon>
    </lineage>
</organism>
<dbReference type="PANTHER" id="PTHR12327:SF0">
    <property type="entry name" value="ALPHA-TUBULIN N-ACETYLTRANSFERASE 1"/>
    <property type="match status" value="1"/>
</dbReference>
<feature type="region of interest" description="Disordered" evidence="3">
    <location>
        <begin position="184"/>
        <end position="280"/>
    </location>
</feature>